<keyword evidence="3" id="KW-1185">Reference proteome</keyword>
<feature type="region of interest" description="Disordered" evidence="1">
    <location>
        <begin position="61"/>
        <end position="81"/>
    </location>
</feature>
<evidence type="ECO:0000313" key="2">
    <source>
        <dbReference type="EMBL" id="MDR6168250.1"/>
    </source>
</evidence>
<dbReference type="Proteomes" id="UP001260188">
    <property type="component" value="Unassembled WGS sequence"/>
</dbReference>
<accession>A0ABU1I2Y4</accession>
<gene>
    <name evidence="2" type="ORF">QE367_002454</name>
</gene>
<name>A0ABU1I2Y4_9MICO</name>
<organism evidence="2 3">
    <name type="scientific">Microbacterium paludicola</name>
    <dbReference type="NCBI Taxonomy" id="300019"/>
    <lineage>
        <taxon>Bacteria</taxon>
        <taxon>Bacillati</taxon>
        <taxon>Actinomycetota</taxon>
        <taxon>Actinomycetes</taxon>
        <taxon>Micrococcales</taxon>
        <taxon>Microbacteriaceae</taxon>
        <taxon>Microbacterium</taxon>
    </lineage>
</organism>
<evidence type="ECO:0000256" key="1">
    <source>
        <dbReference type="SAM" id="MobiDB-lite"/>
    </source>
</evidence>
<sequence>MSITSPVNDTAHAFGSFASATSCSAGDRGSGVGVSASGVGLPADAAGSGVVLARCIASTANHPPTAAARRTPATAAPMPIARRLRRPRAFERRVAAIVTPPVVPGASVES</sequence>
<comment type="caution">
    <text evidence="2">The sequence shown here is derived from an EMBL/GenBank/DDBJ whole genome shotgun (WGS) entry which is preliminary data.</text>
</comment>
<dbReference type="EMBL" id="JAVIZA010000001">
    <property type="protein sequence ID" value="MDR6168250.1"/>
    <property type="molecule type" value="Genomic_DNA"/>
</dbReference>
<evidence type="ECO:0000313" key="3">
    <source>
        <dbReference type="Proteomes" id="UP001260188"/>
    </source>
</evidence>
<dbReference type="RefSeq" id="WP_309667097.1">
    <property type="nucleotide sequence ID" value="NZ_JAVIZA010000001.1"/>
</dbReference>
<proteinExistence type="predicted"/>
<reference evidence="2 3" key="1">
    <citation type="submission" date="2023-08" db="EMBL/GenBank/DDBJ databases">
        <title>Functional and genomic diversity of the sorghum phyllosphere microbiome.</title>
        <authorList>
            <person name="Shade A."/>
        </authorList>
    </citation>
    <scope>NUCLEOTIDE SEQUENCE [LARGE SCALE GENOMIC DNA]</scope>
    <source>
        <strain evidence="2 3">SORGH_AS_0919</strain>
    </source>
</reference>
<protein>
    <submittedName>
        <fullName evidence="2">Uncharacterized protein</fullName>
    </submittedName>
</protein>